<dbReference type="Proteomes" id="UP000199550">
    <property type="component" value="Unassembled WGS sequence"/>
</dbReference>
<dbReference type="Gene3D" id="3.40.50.2000">
    <property type="entry name" value="Glycogen Phosphorylase B"/>
    <property type="match status" value="2"/>
</dbReference>
<evidence type="ECO:0000313" key="3">
    <source>
        <dbReference type="Proteomes" id="UP000199550"/>
    </source>
</evidence>
<dbReference type="GO" id="GO:0016757">
    <property type="term" value="F:glycosyltransferase activity"/>
    <property type="evidence" value="ECO:0007669"/>
    <property type="project" value="InterPro"/>
</dbReference>
<dbReference type="OrthoDB" id="9807414at2"/>
<dbReference type="PANTHER" id="PTHR45947:SF3">
    <property type="entry name" value="SULFOQUINOVOSYL TRANSFERASE SQD2"/>
    <property type="match status" value="1"/>
</dbReference>
<keyword evidence="2" id="KW-0808">Transferase</keyword>
<gene>
    <name evidence="2" type="ORF">SAMN04488004_109107</name>
</gene>
<dbReference type="InterPro" id="IPR001296">
    <property type="entry name" value="Glyco_trans_1"/>
</dbReference>
<reference evidence="2 3" key="1">
    <citation type="submission" date="2016-10" db="EMBL/GenBank/DDBJ databases">
        <authorList>
            <person name="de Groot N.N."/>
        </authorList>
    </citation>
    <scope>NUCLEOTIDE SEQUENCE [LARGE SCALE GENOMIC DNA]</scope>
    <source>
        <strain evidence="2 3">DSM 16199</strain>
    </source>
</reference>
<keyword evidence="3" id="KW-1185">Reference proteome</keyword>
<protein>
    <submittedName>
        <fullName evidence="2">Glycosyltransferase involved in cell wall bisynthesis</fullName>
    </submittedName>
</protein>
<evidence type="ECO:0000259" key="1">
    <source>
        <dbReference type="Pfam" id="PF00534"/>
    </source>
</evidence>
<dbReference type="CDD" id="cd03801">
    <property type="entry name" value="GT4_PimA-like"/>
    <property type="match status" value="1"/>
</dbReference>
<dbReference type="RefSeq" id="WP_090189033.1">
    <property type="nucleotide sequence ID" value="NZ_FOTF01000009.1"/>
</dbReference>
<evidence type="ECO:0000313" key="2">
    <source>
        <dbReference type="EMBL" id="SFL17448.1"/>
    </source>
</evidence>
<feature type="domain" description="Glycosyl transferase family 1" evidence="1">
    <location>
        <begin position="231"/>
        <end position="379"/>
    </location>
</feature>
<dbReference type="PANTHER" id="PTHR45947">
    <property type="entry name" value="SULFOQUINOVOSYL TRANSFERASE SQD2"/>
    <property type="match status" value="1"/>
</dbReference>
<dbReference type="SUPFAM" id="SSF53756">
    <property type="entry name" value="UDP-Glycosyltransferase/glycogen phosphorylase"/>
    <property type="match status" value="1"/>
</dbReference>
<dbReference type="Pfam" id="PF00534">
    <property type="entry name" value="Glycos_transf_1"/>
    <property type="match status" value="1"/>
</dbReference>
<accession>A0A1I4FHP7</accession>
<dbReference type="AlphaFoldDB" id="A0A1I4FHP7"/>
<dbReference type="InterPro" id="IPR050194">
    <property type="entry name" value="Glycosyltransferase_grp1"/>
</dbReference>
<sequence length="419" mass="45040">MTRPDRIVIVNDYSSHQGGAGYLAGALAGGLAARGERVTAIVGDDGGDSAPTGAERIAFGGARLLEQSAATAATRGIYSRDSAQQMRSWMAQNDTPRTLYHLHNWSNILSPSIFDALAPVAHRTVIHAHDYFLACPNGAYLDYGRAAVCNRTPLSLSCITTRCDKRAHVHKLWRAARQAVLATRLAPHLKAATFVAIHPDMHPALRRAIEPENLVTIRNPVSPFGHAVPAPEQQRGIVHIGQVQRLKGVYELAQAGHTLGLRVDFYGTGEDLADLQSRFPCHRYHGWTDRTALAQHLQQARVVVVGSQSPEPFCLAAFEAAATGVPLVVSDAILAARELTQAGVALPFASGNADDLTRVLGRVMRDDDQVAALGRAARTVGAALGHGMDGWIDSHLALYRHVLRPAARETVPIENLAPA</sequence>
<organism evidence="2 3">
    <name type="scientific">Loktanella salsilacus</name>
    <dbReference type="NCBI Taxonomy" id="195913"/>
    <lineage>
        <taxon>Bacteria</taxon>
        <taxon>Pseudomonadati</taxon>
        <taxon>Pseudomonadota</taxon>
        <taxon>Alphaproteobacteria</taxon>
        <taxon>Rhodobacterales</taxon>
        <taxon>Roseobacteraceae</taxon>
        <taxon>Loktanella</taxon>
    </lineage>
</organism>
<dbReference type="EMBL" id="FOTF01000009">
    <property type="protein sequence ID" value="SFL17448.1"/>
    <property type="molecule type" value="Genomic_DNA"/>
</dbReference>
<dbReference type="STRING" id="195913.SAMN04488004_109107"/>
<name>A0A1I4FHP7_9RHOB</name>
<proteinExistence type="predicted"/>